<keyword evidence="3" id="KW-1185">Reference proteome</keyword>
<evidence type="ECO:0000313" key="2">
    <source>
        <dbReference type="EMBL" id="SAK77923.1"/>
    </source>
</evidence>
<proteinExistence type="predicted"/>
<dbReference type="OrthoDB" id="237820at2"/>
<gene>
    <name evidence="2" type="ORF">AWB76_05176</name>
</gene>
<name>A0A158C6H6_9BURK</name>
<dbReference type="InterPro" id="IPR018683">
    <property type="entry name" value="DUF2169"/>
</dbReference>
<sequence>MDEPAFHNHSDLLADVLPIIDRDGAEARIVIVKASYDIRPGEALMPSETPRAVRMGDVMWGPAHIPDIRLPADYGLAKRGTDVVLAGHAMPPSMRAQPGVDVALSVAGRVKRLRVWGARLWQRAPHGVVPGASLALTATPLAWSRAYGGLDLSDPQRPLEEARNPVGSGIARVPAALIGTLAPQIEAPDAPIGIAGGRYVPAGCAPIGRSYAPRRLTMGTCDAAWLKHVYPARPADYRAEHENCASPDLIFDPPLQGGERVTAAGVHASAELGFRLPRWRIAVDALIDGALVQRRPALDTVVVDSDALILELVWRAIFRCPPKTRDRFTAIRVQAKEYRV</sequence>
<feature type="domain" description="DUF2169" evidence="1">
    <location>
        <begin position="24"/>
        <end position="315"/>
    </location>
</feature>
<dbReference type="Pfam" id="PF09937">
    <property type="entry name" value="DUF2169"/>
    <property type="match status" value="1"/>
</dbReference>
<organism evidence="2 3">
    <name type="scientific">Caballeronia temeraria</name>
    <dbReference type="NCBI Taxonomy" id="1777137"/>
    <lineage>
        <taxon>Bacteria</taxon>
        <taxon>Pseudomonadati</taxon>
        <taxon>Pseudomonadota</taxon>
        <taxon>Betaproteobacteria</taxon>
        <taxon>Burkholderiales</taxon>
        <taxon>Burkholderiaceae</taxon>
        <taxon>Caballeronia</taxon>
    </lineage>
</organism>
<reference evidence="3" key="1">
    <citation type="submission" date="2016-01" db="EMBL/GenBank/DDBJ databases">
        <authorList>
            <person name="Peeters Charlotte."/>
        </authorList>
    </citation>
    <scope>NUCLEOTIDE SEQUENCE [LARGE SCALE GENOMIC DNA]</scope>
</reference>
<protein>
    <recommendedName>
        <fullName evidence="1">DUF2169 domain-containing protein</fullName>
    </recommendedName>
</protein>
<dbReference type="EMBL" id="FCOI02000020">
    <property type="protein sequence ID" value="SAK77923.1"/>
    <property type="molecule type" value="Genomic_DNA"/>
</dbReference>
<dbReference type="STRING" id="1777137.AWB76_05176"/>
<dbReference type="RefSeq" id="WP_157696210.1">
    <property type="nucleotide sequence ID" value="NZ_FCOI02000020.1"/>
</dbReference>
<dbReference type="Proteomes" id="UP000054624">
    <property type="component" value="Unassembled WGS sequence"/>
</dbReference>
<dbReference type="AlphaFoldDB" id="A0A158C6H6"/>
<evidence type="ECO:0000259" key="1">
    <source>
        <dbReference type="Pfam" id="PF09937"/>
    </source>
</evidence>
<accession>A0A158C6H6</accession>
<evidence type="ECO:0000313" key="3">
    <source>
        <dbReference type="Proteomes" id="UP000054624"/>
    </source>
</evidence>